<protein>
    <submittedName>
        <fullName evidence="1">Uncharacterized protein</fullName>
    </submittedName>
</protein>
<dbReference type="EMBL" id="LR881104">
    <property type="protein sequence ID" value="CAD5236252.1"/>
    <property type="molecule type" value="Genomic_DNA"/>
</dbReference>
<dbReference type="Proteomes" id="UP000596247">
    <property type="component" value="Chromosome"/>
</dbReference>
<gene>
    <name evidence="1" type="ORF">LLCLJKAH_00263</name>
</gene>
<name>A0A7R8MJT4_9CAUD</name>
<accession>A0A7R8MJT4</accession>
<evidence type="ECO:0000313" key="1">
    <source>
        <dbReference type="EMBL" id="CAD5236252.1"/>
    </source>
</evidence>
<sequence length="66" mass="7537">MSELIAVSKEQFIEHMSQLNKTTRIGKRLTDFADGSHGVQYPDDAGTVLGEVFHSREFGTIWRIKR</sequence>
<proteinExistence type="predicted"/>
<evidence type="ECO:0000313" key="2">
    <source>
        <dbReference type="Proteomes" id="UP000596247"/>
    </source>
</evidence>
<reference evidence="1 2" key="1">
    <citation type="submission" date="2020-09" db="EMBL/GenBank/DDBJ databases">
        <authorList>
            <person name="Jameson E."/>
        </authorList>
    </citation>
    <scope>NUCLEOTIDE SEQUENCE [LARGE SCALE GENOMIC DNA]</scope>
</reference>
<keyword evidence="2" id="KW-1185">Reference proteome</keyword>
<organism evidence="1 2">
    <name type="scientific">Klebsiella phage vB_KvM-Eowyn</name>
    <dbReference type="NCBI Taxonomy" id="2762819"/>
    <lineage>
        <taxon>Viruses</taxon>
        <taxon>Duplodnaviria</taxon>
        <taxon>Heunggongvirae</taxon>
        <taxon>Uroviricota</taxon>
        <taxon>Caudoviricetes</taxon>
        <taxon>Chimalliviridae</taxon>
        <taxon>Eowynvirus</taxon>
        <taxon>Eowynvirus eowyn</taxon>
    </lineage>
</organism>